<sequence>MYKTFRVLVGFAALCLAHTTQAQLISNTPYSRFGIGEINENYGNIRTAGMAGVGVSAANSYQVNTSNPALLYYNSITNFDMGIAGQVKRVSNETGSQVDGNGNLHNLSLAVPVTKRWSAAAGLRPFSTVNYETTVSDAVEGNPGATIFREYVGSGGLSEVYFGHGVKLVGGLTVGGSASYIFGNTASESASTVSDPQQELVDTERVSVVNRTTYGGFLFRAGANYRQKLNDKLFLSAGGVYSFNSELDAERKLSYERRTQANPVLGDSAESSVTLPSNYRVGFSVDNGSNLTLAADFASYKWSDFKNFEGQNDGLRDSYRVAVGGEYTPDANAIDSYFKRIMYRGGVYYGQTPYELNGKGITDRGVTAGAMFPIGISTIYDLYQLNISLGYGQRGTTESGLIKEDYFQFGLGFTVNSRWFIKRRVD</sequence>
<evidence type="ECO:0000313" key="3">
    <source>
        <dbReference type="Proteomes" id="UP001500552"/>
    </source>
</evidence>
<gene>
    <name evidence="2" type="ORF">GCM10023188_02230</name>
</gene>
<dbReference type="SUPFAM" id="SSF56935">
    <property type="entry name" value="Porins"/>
    <property type="match status" value="1"/>
</dbReference>
<protein>
    <submittedName>
        <fullName evidence="2">Membrane protein</fullName>
    </submittedName>
</protein>
<feature type="chain" id="PRO_5045867079" evidence="1">
    <location>
        <begin position="23"/>
        <end position="426"/>
    </location>
</feature>
<dbReference type="EMBL" id="BAABHC010000001">
    <property type="protein sequence ID" value="GAA4423436.1"/>
    <property type="molecule type" value="Genomic_DNA"/>
</dbReference>
<proteinExistence type="predicted"/>
<dbReference type="Proteomes" id="UP001500552">
    <property type="component" value="Unassembled WGS sequence"/>
</dbReference>
<reference evidence="3" key="1">
    <citation type="journal article" date="2019" name="Int. J. Syst. Evol. Microbiol.">
        <title>The Global Catalogue of Microorganisms (GCM) 10K type strain sequencing project: providing services to taxonomists for standard genome sequencing and annotation.</title>
        <authorList>
            <consortium name="The Broad Institute Genomics Platform"/>
            <consortium name="The Broad Institute Genome Sequencing Center for Infectious Disease"/>
            <person name="Wu L."/>
            <person name="Ma J."/>
        </authorList>
    </citation>
    <scope>NUCLEOTIDE SEQUENCE [LARGE SCALE GENOMIC DNA]</scope>
    <source>
        <strain evidence="3">JCM 17926</strain>
    </source>
</reference>
<feature type="signal peptide" evidence="1">
    <location>
        <begin position="1"/>
        <end position="22"/>
    </location>
</feature>
<comment type="caution">
    <text evidence="2">The sequence shown here is derived from an EMBL/GenBank/DDBJ whole genome shotgun (WGS) entry which is preliminary data.</text>
</comment>
<dbReference type="Gene3D" id="2.40.160.60">
    <property type="entry name" value="Outer membrane protein transport protein (OMPP1/FadL/TodX)"/>
    <property type="match status" value="1"/>
</dbReference>
<name>A0ABP8L6P5_9BACT</name>
<accession>A0ABP8L6P5</accession>
<keyword evidence="1" id="KW-0732">Signal</keyword>
<dbReference type="RefSeq" id="WP_345156288.1">
    <property type="nucleotide sequence ID" value="NZ_BAABHC010000001.1"/>
</dbReference>
<evidence type="ECO:0000313" key="2">
    <source>
        <dbReference type="EMBL" id="GAA4423436.1"/>
    </source>
</evidence>
<evidence type="ECO:0000256" key="1">
    <source>
        <dbReference type="SAM" id="SignalP"/>
    </source>
</evidence>
<keyword evidence="3" id="KW-1185">Reference proteome</keyword>
<organism evidence="2 3">
    <name type="scientific">Pontibacter saemangeumensis</name>
    <dbReference type="NCBI Taxonomy" id="1084525"/>
    <lineage>
        <taxon>Bacteria</taxon>
        <taxon>Pseudomonadati</taxon>
        <taxon>Bacteroidota</taxon>
        <taxon>Cytophagia</taxon>
        <taxon>Cytophagales</taxon>
        <taxon>Hymenobacteraceae</taxon>
        <taxon>Pontibacter</taxon>
    </lineage>
</organism>